<feature type="coiled-coil region" evidence="1">
    <location>
        <begin position="298"/>
        <end position="325"/>
    </location>
</feature>
<dbReference type="EMBL" id="JAPDPJ010000039">
    <property type="protein sequence ID" value="MCW3787895.1"/>
    <property type="molecule type" value="Genomic_DNA"/>
</dbReference>
<evidence type="ECO:0000313" key="2">
    <source>
        <dbReference type="EMBL" id="MCW3787895.1"/>
    </source>
</evidence>
<protein>
    <submittedName>
        <fullName evidence="2">Uncharacterized protein</fullName>
    </submittedName>
</protein>
<accession>A0AAE3M6U5</accession>
<evidence type="ECO:0000313" key="3">
    <source>
        <dbReference type="Proteomes" id="UP001209229"/>
    </source>
</evidence>
<organism evidence="2 3">
    <name type="scientific">Plebeiibacterium sediminum</name>
    <dbReference type="NCBI Taxonomy" id="2992112"/>
    <lineage>
        <taxon>Bacteria</taxon>
        <taxon>Pseudomonadati</taxon>
        <taxon>Bacteroidota</taxon>
        <taxon>Bacteroidia</taxon>
        <taxon>Marinilabiliales</taxon>
        <taxon>Marinilabiliaceae</taxon>
        <taxon>Plebeiibacterium</taxon>
    </lineage>
</organism>
<sequence>MTYNNYLDHKKIMKGLVIAGFILAGASVWGQTLEVNPSSNEPTLKLGRNGGKATIKGVNTGTYGHIVIDPAESGDAVYISHYINSNTYLSTGGGNVGIGMSNPKAKLDVAGDVNVGGYQTRIYRHDGNTRFFVQSDINRWAYSRFQSGSNIFDIGTNTGNGNRLEFRPQGVETYKSWIDNHGNWTMSGNMTVDGIINSEEIQVKEIAAANVSLNGTLAANQITVKTNGNTADFVFSDSYNLKDLTEVENYIKTHKHLPDIPSAKEMEDSGVNLAEMNKLLLQKVEELTLYQIEKDKQVNSLKEKIVKDQQNRQKLELELQNIKTEFIVFKELILKSIDYNEKK</sequence>
<evidence type="ECO:0000256" key="1">
    <source>
        <dbReference type="SAM" id="Coils"/>
    </source>
</evidence>
<reference evidence="2" key="1">
    <citation type="submission" date="2022-10" db="EMBL/GenBank/DDBJ databases">
        <authorList>
            <person name="Yu W.X."/>
        </authorList>
    </citation>
    <scope>NUCLEOTIDE SEQUENCE</scope>
    <source>
        <strain evidence="2">AAT</strain>
    </source>
</reference>
<keyword evidence="3" id="KW-1185">Reference proteome</keyword>
<keyword evidence="1" id="KW-0175">Coiled coil</keyword>
<dbReference type="RefSeq" id="WP_301191459.1">
    <property type="nucleotide sequence ID" value="NZ_JAPDPJ010000039.1"/>
</dbReference>
<dbReference type="AlphaFoldDB" id="A0AAE3M6U5"/>
<dbReference type="Proteomes" id="UP001209229">
    <property type="component" value="Unassembled WGS sequence"/>
</dbReference>
<gene>
    <name evidence="2" type="ORF">OM075_15575</name>
</gene>
<comment type="caution">
    <text evidence="2">The sequence shown here is derived from an EMBL/GenBank/DDBJ whole genome shotgun (WGS) entry which is preliminary data.</text>
</comment>
<name>A0AAE3M6U5_9BACT</name>
<proteinExistence type="predicted"/>